<dbReference type="InterPro" id="IPR008258">
    <property type="entry name" value="Transglycosylase_SLT_dom_1"/>
</dbReference>
<sequence>MRAKIATWIVLGLLVIGAIAFFLGPKLFASIAFPLFFQDSVAKWSKHYNVDANMIEALIMIESGGNPSARSCCARGATQFTDGTAIAVAQRLGISPFTPEDLVEDPDMAVQFAAYYMGEHIKNYDGDVFKALQAYNGGHGAVMSNNSATVVYAQNVLSRQQLYYEIYGRWWDVPDLNIKPRDNNSATVGQFPILGFWKNLLFTRDIPRSSEQGNGDGSFGDFWQNLLPGY</sequence>
<organism evidence="2 3">
    <name type="scientific">Candidatus Berkelbacteria bacterium RIFCSPLOWO2_01_FULL_50_28</name>
    <dbReference type="NCBI Taxonomy" id="1797471"/>
    <lineage>
        <taxon>Bacteria</taxon>
        <taxon>Candidatus Berkelbacteria</taxon>
    </lineage>
</organism>
<gene>
    <name evidence="2" type="ORF">A3A71_03550</name>
</gene>
<dbReference type="Proteomes" id="UP000177481">
    <property type="component" value="Unassembled WGS sequence"/>
</dbReference>
<name>A0A1F5ECW0_9BACT</name>
<proteinExistence type="predicted"/>
<dbReference type="SUPFAM" id="SSF53955">
    <property type="entry name" value="Lysozyme-like"/>
    <property type="match status" value="1"/>
</dbReference>
<evidence type="ECO:0000259" key="1">
    <source>
        <dbReference type="Pfam" id="PF01464"/>
    </source>
</evidence>
<dbReference type="STRING" id="1797471.A3A71_03550"/>
<dbReference type="PANTHER" id="PTHR37423:SF5">
    <property type="entry name" value="SOLUBLE LYTIC MUREIN TRANSGLYCOSYLASE"/>
    <property type="match status" value="1"/>
</dbReference>
<dbReference type="AlphaFoldDB" id="A0A1F5ECW0"/>
<dbReference type="Gene3D" id="1.10.530.10">
    <property type="match status" value="1"/>
</dbReference>
<accession>A0A1F5ECW0</accession>
<evidence type="ECO:0000313" key="3">
    <source>
        <dbReference type="Proteomes" id="UP000177481"/>
    </source>
</evidence>
<dbReference type="InterPro" id="IPR023346">
    <property type="entry name" value="Lysozyme-like_dom_sf"/>
</dbReference>
<dbReference type="Pfam" id="PF01464">
    <property type="entry name" value="SLT"/>
    <property type="match status" value="1"/>
</dbReference>
<protein>
    <recommendedName>
        <fullName evidence="1">Transglycosylase SLT domain-containing protein</fullName>
    </recommendedName>
</protein>
<reference evidence="2 3" key="1">
    <citation type="journal article" date="2016" name="Nat. Commun.">
        <title>Thousands of microbial genomes shed light on interconnected biogeochemical processes in an aquifer system.</title>
        <authorList>
            <person name="Anantharaman K."/>
            <person name="Brown C.T."/>
            <person name="Hug L.A."/>
            <person name="Sharon I."/>
            <person name="Castelle C.J."/>
            <person name="Probst A.J."/>
            <person name="Thomas B.C."/>
            <person name="Singh A."/>
            <person name="Wilkins M.J."/>
            <person name="Karaoz U."/>
            <person name="Brodie E.L."/>
            <person name="Williams K.H."/>
            <person name="Hubbard S.S."/>
            <person name="Banfield J.F."/>
        </authorList>
    </citation>
    <scope>NUCLEOTIDE SEQUENCE [LARGE SCALE GENOMIC DNA]</scope>
</reference>
<comment type="caution">
    <text evidence="2">The sequence shown here is derived from an EMBL/GenBank/DDBJ whole genome shotgun (WGS) entry which is preliminary data.</text>
</comment>
<dbReference type="EMBL" id="MEZX01000001">
    <property type="protein sequence ID" value="OGD65130.1"/>
    <property type="molecule type" value="Genomic_DNA"/>
</dbReference>
<dbReference type="PANTHER" id="PTHR37423">
    <property type="entry name" value="SOLUBLE LYTIC MUREIN TRANSGLYCOSYLASE-RELATED"/>
    <property type="match status" value="1"/>
</dbReference>
<feature type="domain" description="Transglycosylase SLT" evidence="1">
    <location>
        <begin position="41"/>
        <end position="148"/>
    </location>
</feature>
<evidence type="ECO:0000313" key="2">
    <source>
        <dbReference type="EMBL" id="OGD65130.1"/>
    </source>
</evidence>